<dbReference type="InterPro" id="IPR003770">
    <property type="entry name" value="MLTG-like"/>
</dbReference>
<evidence type="ECO:0000256" key="7">
    <source>
        <dbReference type="SAM" id="Phobius"/>
    </source>
</evidence>
<sequence>MENYNTETTTENNSKSKLLLKIILIIGFLVIVFYFLFSSPVNNKDTTIHVAPSDSLSKISNKLKSENVIRSPFSLEVLVYIFSGDRHISNGDYLFKKGKSVLCVAWQLSFGKHGVEPIRVTLKEGFTKEDMATLLADKIEGFSKDLFLSDERSKEGYLFPDTYFFYPMSTTDEILTEITSNFNKRIASVDKDIKSSGKSLRDIIIMASILEKEANGKGDSYVISGILWKRIKLGMPLQVDAVKSTYKENGLPENPISNPGLSSILSAIHPEGSPYLFYLHDDTGQVHYAVDFSQHRSNIAKYLK</sequence>
<reference evidence="8 9" key="1">
    <citation type="journal article" date="2015" name="Nature">
        <title>rRNA introns, odd ribosomes, and small enigmatic genomes across a large radiation of phyla.</title>
        <authorList>
            <person name="Brown C.T."/>
            <person name="Hug L.A."/>
            <person name="Thomas B.C."/>
            <person name="Sharon I."/>
            <person name="Castelle C.J."/>
            <person name="Singh A."/>
            <person name="Wilkins M.J."/>
            <person name="Williams K.H."/>
            <person name="Banfield J.F."/>
        </authorList>
    </citation>
    <scope>NUCLEOTIDE SEQUENCE [LARGE SCALE GENOMIC DNA]</scope>
</reference>
<keyword evidence="1" id="KW-1003">Cell membrane</keyword>
<gene>
    <name evidence="8" type="ORF">UR64_C0021G0006</name>
</gene>
<name>A0A0G0EEB5_9BACT</name>
<dbReference type="PANTHER" id="PTHR30518:SF2">
    <property type="entry name" value="ENDOLYTIC MUREIN TRANSGLYCOSYLASE"/>
    <property type="match status" value="1"/>
</dbReference>
<dbReference type="PATRIC" id="fig|1618761.3.peg.769"/>
<feature type="transmembrane region" description="Helical" evidence="7">
    <location>
        <begin position="18"/>
        <end position="37"/>
    </location>
</feature>
<evidence type="ECO:0000313" key="9">
    <source>
        <dbReference type="Proteomes" id="UP000034952"/>
    </source>
</evidence>
<accession>A0A0G0EEB5</accession>
<dbReference type="EMBL" id="LBPY01000021">
    <property type="protein sequence ID" value="KKP65677.1"/>
    <property type="molecule type" value="Genomic_DNA"/>
</dbReference>
<evidence type="ECO:0000256" key="1">
    <source>
        <dbReference type="ARBA" id="ARBA00022475"/>
    </source>
</evidence>
<dbReference type="Gene3D" id="3.30.1490.480">
    <property type="entry name" value="Endolytic murein transglycosylase"/>
    <property type="match status" value="1"/>
</dbReference>
<keyword evidence="4 7" id="KW-0472">Membrane</keyword>
<evidence type="ECO:0000256" key="3">
    <source>
        <dbReference type="ARBA" id="ARBA00022989"/>
    </source>
</evidence>
<keyword evidence="6" id="KW-0961">Cell wall biogenesis/degradation</keyword>
<keyword evidence="5 8" id="KW-0456">Lyase</keyword>
<organism evidence="8 9">
    <name type="scientific">Candidatus Nomurabacteria bacterium GW2011_GWE1_35_16</name>
    <dbReference type="NCBI Taxonomy" id="1618761"/>
    <lineage>
        <taxon>Bacteria</taxon>
        <taxon>Candidatus Nomuraibacteriota</taxon>
    </lineage>
</organism>
<dbReference type="GO" id="GO:0071555">
    <property type="term" value="P:cell wall organization"/>
    <property type="evidence" value="ECO:0007669"/>
    <property type="project" value="UniProtKB-KW"/>
</dbReference>
<dbReference type="Pfam" id="PF02618">
    <property type="entry name" value="YceG"/>
    <property type="match status" value="2"/>
</dbReference>
<evidence type="ECO:0000256" key="6">
    <source>
        <dbReference type="ARBA" id="ARBA00023316"/>
    </source>
</evidence>
<dbReference type="Proteomes" id="UP000034952">
    <property type="component" value="Unassembled WGS sequence"/>
</dbReference>
<comment type="caution">
    <text evidence="8">The sequence shown here is derived from an EMBL/GenBank/DDBJ whole genome shotgun (WGS) entry which is preliminary data.</text>
</comment>
<protein>
    <submittedName>
        <fullName evidence="8">Aminodeoxychorismate lyase</fullName>
    </submittedName>
</protein>
<evidence type="ECO:0000256" key="2">
    <source>
        <dbReference type="ARBA" id="ARBA00022692"/>
    </source>
</evidence>
<keyword evidence="3 7" id="KW-1133">Transmembrane helix</keyword>
<evidence type="ECO:0000256" key="4">
    <source>
        <dbReference type="ARBA" id="ARBA00023136"/>
    </source>
</evidence>
<proteinExistence type="predicted"/>
<dbReference type="PANTHER" id="PTHR30518">
    <property type="entry name" value="ENDOLYTIC MUREIN TRANSGLYCOSYLASE"/>
    <property type="match status" value="1"/>
</dbReference>
<keyword evidence="2 7" id="KW-0812">Transmembrane</keyword>
<dbReference type="GO" id="GO:0016829">
    <property type="term" value="F:lyase activity"/>
    <property type="evidence" value="ECO:0007669"/>
    <property type="project" value="UniProtKB-KW"/>
</dbReference>
<evidence type="ECO:0000256" key="5">
    <source>
        <dbReference type="ARBA" id="ARBA00023239"/>
    </source>
</evidence>
<evidence type="ECO:0000313" key="8">
    <source>
        <dbReference type="EMBL" id="KKP65677.1"/>
    </source>
</evidence>
<dbReference type="AlphaFoldDB" id="A0A0G0EEB5"/>